<organism evidence="2">
    <name type="scientific">Utricularia reniformis</name>
    <dbReference type="NCBI Taxonomy" id="192314"/>
    <lineage>
        <taxon>Eukaryota</taxon>
        <taxon>Viridiplantae</taxon>
        <taxon>Streptophyta</taxon>
        <taxon>Embryophyta</taxon>
        <taxon>Tracheophyta</taxon>
        <taxon>Spermatophyta</taxon>
        <taxon>Magnoliopsida</taxon>
        <taxon>eudicotyledons</taxon>
        <taxon>Gunneridae</taxon>
        <taxon>Pentapetalae</taxon>
        <taxon>asterids</taxon>
        <taxon>lamiids</taxon>
        <taxon>Lamiales</taxon>
        <taxon>Lentibulariaceae</taxon>
        <taxon>Utricularia</taxon>
    </lineage>
</organism>
<feature type="chain" id="PRO_5013231229" evidence="1">
    <location>
        <begin position="19"/>
        <end position="66"/>
    </location>
</feature>
<sequence>MLRYLLVVLLAFLYSIDHYSIQLSTLSHKQCLHLAVILRKQRKNGMIHILSFETNECNVSETSRKG</sequence>
<geneLocation type="mitochondrion" evidence="2"/>
<keyword evidence="1" id="KW-0732">Signal</keyword>
<dbReference type="AlphaFoldDB" id="A0A1Y0B3Y4"/>
<proteinExistence type="predicted"/>
<evidence type="ECO:0000256" key="1">
    <source>
        <dbReference type="SAM" id="SignalP"/>
    </source>
</evidence>
<keyword evidence="2" id="KW-0496">Mitochondrion</keyword>
<accession>A0A1Y0B3Y4</accession>
<gene>
    <name evidence="2" type="ORF">AEK19_MT1946</name>
</gene>
<reference evidence="2" key="1">
    <citation type="submission" date="2017-03" db="EMBL/GenBank/DDBJ databases">
        <title>The mitochondrial genome of the carnivorous plant Utricularia reniformis (Lentibulariaceae): structure, comparative analysis and evolutionary landmarks.</title>
        <authorList>
            <person name="Silva S.R."/>
            <person name="Alvarenga D.O."/>
            <person name="Michael T.P."/>
            <person name="Miranda V.F.O."/>
            <person name="Varani A.M."/>
        </authorList>
    </citation>
    <scope>NUCLEOTIDE SEQUENCE</scope>
</reference>
<dbReference type="EMBL" id="KY774314">
    <property type="protein sequence ID" value="ART32110.1"/>
    <property type="molecule type" value="Genomic_DNA"/>
</dbReference>
<evidence type="ECO:0000313" key="2">
    <source>
        <dbReference type="EMBL" id="ART32110.1"/>
    </source>
</evidence>
<feature type="signal peptide" evidence="1">
    <location>
        <begin position="1"/>
        <end position="18"/>
    </location>
</feature>
<name>A0A1Y0B3Y4_9LAMI</name>
<protein>
    <submittedName>
        <fullName evidence="2">Uncharacterized protein</fullName>
    </submittedName>
</protein>